<evidence type="ECO:0000256" key="9">
    <source>
        <dbReference type="ARBA" id="ARBA00022932"/>
    </source>
</evidence>
<dbReference type="PANTHER" id="PTHR10322">
    <property type="entry name" value="DNA POLYMERASE CATALYTIC SUBUNIT"/>
    <property type="match status" value="1"/>
</dbReference>
<comment type="similarity">
    <text evidence="1 13 14">Belongs to the DNA polymerase type-B family.</text>
</comment>
<evidence type="ECO:0000256" key="7">
    <source>
        <dbReference type="ARBA" id="ARBA00022801"/>
    </source>
</evidence>
<dbReference type="GO" id="GO:0003677">
    <property type="term" value="F:DNA binding"/>
    <property type="evidence" value="ECO:0007669"/>
    <property type="project" value="UniProtKB-UniRule"/>
</dbReference>
<dbReference type="EC" id="2.7.7.7" evidence="2 13"/>
<dbReference type="RefSeq" id="YP_009195462.1">
    <property type="nucleotide sequence ID" value="NC_028762.1"/>
</dbReference>
<keyword evidence="13" id="KW-0511">Multifunctional enzyme</keyword>
<dbReference type="InterPro" id="IPR006133">
    <property type="entry name" value="DNA-dir_DNA_pol_B_exonuc"/>
</dbReference>
<feature type="domain" description="DNA-directed DNA polymerase family B multifunctional" evidence="15">
    <location>
        <begin position="367"/>
        <end position="494"/>
    </location>
</feature>
<comment type="cofactor">
    <cofactor evidence="13">
        <name>Mg(2+)</name>
        <dbReference type="ChEBI" id="CHEBI:18420"/>
    </cofactor>
</comment>
<dbReference type="HAMAP" id="MF_04100">
    <property type="entry name" value="DPOL_T4"/>
    <property type="match status" value="1"/>
</dbReference>
<keyword evidence="5 13" id="KW-0235">DNA replication</keyword>
<dbReference type="Gene3D" id="1.10.287.690">
    <property type="entry name" value="Helix hairpin bin"/>
    <property type="match status" value="1"/>
</dbReference>
<dbReference type="InterPro" id="IPR017964">
    <property type="entry name" value="DNA-dir_DNA_pol_B_CS"/>
</dbReference>
<evidence type="ECO:0000256" key="8">
    <source>
        <dbReference type="ARBA" id="ARBA00022839"/>
    </source>
</evidence>
<dbReference type="Gene3D" id="3.30.420.10">
    <property type="entry name" value="Ribonuclease H-like superfamily/Ribonuclease H"/>
    <property type="match status" value="1"/>
</dbReference>
<feature type="binding site" evidence="13">
    <location>
        <position position="481"/>
    </location>
    <ligand>
        <name>substrate</name>
    </ligand>
</feature>
<dbReference type="OrthoDB" id="165at10239"/>
<keyword evidence="11 13" id="KW-0238">DNA-binding</keyword>
<name>A0A0G2SSF9_9CAUD</name>
<keyword evidence="3 13" id="KW-0808">Transferase</keyword>
<sequence>MKPFYLNVEQIGNNIFERYIDSDGKERQRTVQYEPSLFWHSVEGTETKYKDIYGKYCTRKKFSSIQDARDWSKRMKDVGQEVMGMDDFKLAYISDNYAYDVMYNRKYIRIANCDIEVTGTDFPKPELALYEIDAITHYDSIDDKFYVFDLLNSAFGSVSKWDAKLAALPENQGGDELSQEIIDKVVYLPFETEEELLLEYVRLWEEKPPVIFTGWNVEGFDIPYIVNRITNVLGERVAKRMSPCRKIRSKVIQNIYGDKQIFDIMGVSVLDYLDLYKKFSFTNQPTYNLDFIAEFETGKGKLKYKGALNKLRMANHNRYISYNIEDVNCVQEIDKKRQFIELALSLGYYSKMQIQSVFSPIKTWDAIIFNSLKVKKKVIPELKQHLRQGYPGAYVKEPVPNAYRWVLSFDLTSLYPSIIRQANISPETIVGSFPVAPMADYINKTAPRPSDVYSCSPNGWMYDKSYQGVIPEEVEKVFLQRKEHKGYMLAAKRNAELVKAALHKGSYGTNDLPEVDGRFDFNEDFKALLNTASKESLEKLLEYCEWVIVTSNTAQINRKLLINSCYGALGNIYFRYYDLRNASAITLFGQLAIQWIERKINEYLNTTLGTENYSYVIAGDTDSVYVCLDNLVDKVEHKFNNDTQKLVDFLSKFASEKMEPAIDTAYRELKEYMNNREHLMFMDREAIAGPPLGTKGLGGFWTAKKRYALNVWDMEGTRYETPELKIMGLETQKSSTPKSCQVALKECIRRMLQEGEESLQEYYKEFEKQFRENDYSSIASVSSANNLMKYSDAEGFPTKGCPYHVKGVLAYNRSTKNLDGAPPIFEGEKVKVLPLKEGNPFGEKCISWPSGSDLPQEIEELVKRNLDYQELFNKTFVKPLSSFTNAAKIDYEKKSSLADLFDF</sequence>
<dbReference type="GO" id="GO:0008408">
    <property type="term" value="F:3'-5' exonuclease activity"/>
    <property type="evidence" value="ECO:0007669"/>
    <property type="project" value="UniProtKB-UniRule"/>
</dbReference>
<evidence type="ECO:0000256" key="1">
    <source>
        <dbReference type="ARBA" id="ARBA00005755"/>
    </source>
</evidence>
<evidence type="ECO:0000256" key="13">
    <source>
        <dbReference type="HAMAP-Rule" id="MF_04100"/>
    </source>
</evidence>
<dbReference type="Gene3D" id="1.20.1280.300">
    <property type="match status" value="1"/>
</dbReference>
<feature type="binding site" evidence="13">
    <location>
        <position position="221"/>
    </location>
    <ligand>
        <name>Mg(2+)</name>
        <dbReference type="ChEBI" id="CHEBI:18420"/>
        <label>2</label>
        <note>catalytic; for 3'-5' exonuclease activity</note>
    </ligand>
</feature>
<dbReference type="SUPFAM" id="SSF53098">
    <property type="entry name" value="Ribonuclease H-like"/>
    <property type="match status" value="1"/>
</dbReference>
<dbReference type="EC" id="3.1.11.-" evidence="13"/>
<feature type="region of interest" description="Interaction with the polymerase clamp" evidence="13">
    <location>
        <begin position="897"/>
        <end position="903"/>
    </location>
</feature>
<dbReference type="InterPro" id="IPR012337">
    <property type="entry name" value="RNaseH-like_sf"/>
</dbReference>
<reference evidence="17 18" key="1">
    <citation type="submission" date="2015-03" db="EMBL/GenBank/DDBJ databases">
        <authorList>
            <person name="Melo L.D.R."/>
            <person name="Veiga P."/>
            <person name="Cerca N."/>
            <person name="Kropinski A.M."/>
            <person name="Azeredo J."/>
            <person name="Almeida C."/>
            <person name="Sillankorva S."/>
        </authorList>
    </citation>
    <scope>NUCLEOTIDE SEQUENCE [LARGE SCALE GENOMIC DNA]</scope>
</reference>
<comment type="function">
    <text evidence="13">Replicates the viral genomic DNA. This polymerase possesses two enzymatic activities: DNA synthesis (polymerase) and an exonucleolytic activity that degrades single-stranded DNA in the 3'- to 5'-direction for proofreading purpose.</text>
</comment>
<evidence type="ECO:0000256" key="2">
    <source>
        <dbReference type="ARBA" id="ARBA00012417"/>
    </source>
</evidence>
<keyword evidence="13" id="KW-0479">Metal-binding</keyword>
<gene>
    <name evidence="17" type="ORF">Pm5461_044</name>
</gene>
<dbReference type="InterPro" id="IPR006172">
    <property type="entry name" value="DNA-dir_DNA_pol_B"/>
</dbReference>
<keyword evidence="8 13" id="KW-0269">Exonuclease</keyword>
<feature type="site" description="Optimization of metal coordination by the polymerase active site" evidence="13">
    <location>
        <position position="705"/>
    </location>
</feature>
<feature type="site" description="Optimization of metal coordination by the polymerase active site" evidence="13">
    <location>
        <position position="620"/>
    </location>
</feature>
<dbReference type="InterPro" id="IPR034749">
    <property type="entry name" value="DPOL_T4"/>
</dbReference>
<dbReference type="InterPro" id="IPR050240">
    <property type="entry name" value="DNA_pol_type-B"/>
</dbReference>
<dbReference type="Pfam" id="PF03104">
    <property type="entry name" value="DNA_pol_B_exo1"/>
    <property type="match status" value="1"/>
</dbReference>
<feature type="region of interest" description="3'-5'exonuclease" evidence="13">
    <location>
        <begin position="103"/>
        <end position="339"/>
    </location>
</feature>
<keyword evidence="9 13" id="KW-0239">DNA-directed DNA polymerase</keyword>
<keyword evidence="6 13" id="KW-0540">Nuclease</keyword>
<dbReference type="KEGG" id="vg:26622843"/>
<feature type="binding site" evidence="13">
    <location>
        <position position="622"/>
    </location>
    <ligand>
        <name>Mg(2+)</name>
        <dbReference type="ChEBI" id="CHEBI:18420"/>
        <label>4</label>
        <note>catalytic; for polymerase activity</note>
    </ligand>
</feature>
<organism evidence="17 18">
    <name type="scientific">Proteus phage vB_PmiM_Pm5461</name>
    <dbReference type="NCBI Taxonomy" id="1636250"/>
    <lineage>
        <taxon>Viruses</taxon>
        <taxon>Duplodnaviria</taxon>
        <taxon>Heunggongvirae</taxon>
        <taxon>Uroviricota</taxon>
        <taxon>Caudoviricetes</taxon>
        <taxon>Pantevenvirales</taxon>
        <taxon>Straboviridae</taxon>
        <taxon>Bragavirus</taxon>
        <taxon>Bragavirus pm5461</taxon>
    </lineage>
</organism>
<evidence type="ECO:0000256" key="5">
    <source>
        <dbReference type="ARBA" id="ARBA00022705"/>
    </source>
</evidence>
<dbReference type="GO" id="GO:0039686">
    <property type="term" value="P:bidirectional double-stranded viral DNA replication"/>
    <property type="evidence" value="ECO:0007669"/>
    <property type="project" value="UniProtKB-UniRule"/>
</dbReference>
<dbReference type="GO" id="GO:0003887">
    <property type="term" value="F:DNA-directed DNA polymerase activity"/>
    <property type="evidence" value="ECO:0007669"/>
    <property type="project" value="UniProtKB-UniRule"/>
</dbReference>
<dbReference type="Gene3D" id="3.90.1600.10">
    <property type="entry name" value="Palm domain of DNA polymerase"/>
    <property type="match status" value="1"/>
</dbReference>
<evidence type="ECO:0000256" key="10">
    <source>
        <dbReference type="ARBA" id="ARBA00023109"/>
    </source>
</evidence>
<evidence type="ECO:0000256" key="14">
    <source>
        <dbReference type="RuleBase" id="RU000442"/>
    </source>
</evidence>
<dbReference type="EMBL" id="KP890823">
    <property type="protein sequence ID" value="AKA61906.1"/>
    <property type="molecule type" value="Genomic_DNA"/>
</dbReference>
<feature type="domain" description="DNA-directed DNA polymerase family B exonuclease" evidence="16">
    <location>
        <begin position="185"/>
        <end position="290"/>
    </location>
</feature>
<keyword evidence="13" id="KW-0460">Magnesium</keyword>
<evidence type="ECO:0000259" key="16">
    <source>
        <dbReference type="Pfam" id="PF03104"/>
    </source>
</evidence>
<feature type="region of interest" description="Beta hairpin" evidence="13">
    <location>
        <begin position="247"/>
        <end position="263"/>
    </location>
</feature>
<dbReference type="Proteomes" id="UP000202749">
    <property type="component" value="Segment"/>
</dbReference>
<dbReference type="SMART" id="SM00486">
    <property type="entry name" value="POLBc"/>
    <property type="match status" value="1"/>
</dbReference>
<feature type="binding site" evidence="13">
    <location>
        <position position="410"/>
    </location>
    <ligand>
        <name>Mg(2+)</name>
        <dbReference type="ChEBI" id="CHEBI:18420"/>
        <label>3</label>
        <note>catalytic; for polymerase activity</note>
    </ligand>
</feature>
<keyword evidence="10 13" id="KW-1194">Viral DNA replication</keyword>
<feature type="binding site" evidence="13">
    <location>
        <position position="116"/>
    </location>
    <ligand>
        <name>Mg(2+)</name>
        <dbReference type="ChEBI" id="CHEBI:18420"/>
        <label>1</label>
        <note>catalytic; for 3'-5' exonuclease activity</note>
    </ligand>
</feature>
<evidence type="ECO:0000256" key="4">
    <source>
        <dbReference type="ARBA" id="ARBA00022695"/>
    </source>
</evidence>
<comment type="domain">
    <text evidence="13">The N-terminus contains the 3'-5' exonuclease activity. The C-terminus contains the polymerase activity and is involved in binding to the polymerase clamp protein. A beta hairpin structure is necessary for the proofreading function of the polymerase.</text>
</comment>
<evidence type="ECO:0000313" key="17">
    <source>
        <dbReference type="EMBL" id="AKA61906.1"/>
    </source>
</evidence>
<feature type="binding site" evidence="13">
    <location>
        <position position="326"/>
    </location>
    <ligand>
        <name>Mg(2+)</name>
        <dbReference type="ChEBI" id="CHEBI:18420"/>
        <label>2</label>
        <note>catalytic; for 3'-5' exonuclease activity</note>
    </ligand>
</feature>
<evidence type="ECO:0000256" key="3">
    <source>
        <dbReference type="ARBA" id="ARBA00022679"/>
    </source>
</evidence>
<keyword evidence="18" id="KW-1185">Reference proteome</keyword>
<feature type="region of interest" description="Polymerase" evidence="13">
    <location>
        <begin position="379"/>
        <end position="903"/>
    </location>
</feature>
<feature type="binding site" evidence="13">
    <location>
        <position position="559"/>
    </location>
    <ligand>
        <name>substrate</name>
    </ligand>
</feature>
<dbReference type="GeneID" id="26622843"/>
<evidence type="ECO:0000259" key="15">
    <source>
        <dbReference type="Pfam" id="PF00136"/>
    </source>
</evidence>
<comment type="subunit">
    <text evidence="13">Part of the replicase complex that includes the DNA polymerase, the polymerase clamp, the clamp loader complex, the single-stranded DNA binding protein, and the primase/helicase. Interacts with the polymerase clamp; this interaction constitutes the polymerase holoenzyme.</text>
</comment>
<protein>
    <recommendedName>
        <fullName evidence="2 13">DNA-directed DNA polymerase</fullName>
        <ecNumber evidence="2 13">2.7.7.7</ecNumber>
        <ecNumber evidence="13">3.1.11.-</ecNumber>
    </recommendedName>
</protein>
<dbReference type="InterPro" id="IPR036397">
    <property type="entry name" value="RNaseH_sf"/>
</dbReference>
<evidence type="ECO:0000313" key="18">
    <source>
        <dbReference type="Proteomes" id="UP000202749"/>
    </source>
</evidence>
<dbReference type="InterPro" id="IPR023211">
    <property type="entry name" value="DNA_pol_palm_dom_sf"/>
</dbReference>
<comment type="catalytic activity">
    <reaction evidence="12 13 14">
        <text>DNA(n) + a 2'-deoxyribonucleoside 5'-triphosphate = DNA(n+1) + diphosphate</text>
        <dbReference type="Rhea" id="RHEA:22508"/>
        <dbReference type="Rhea" id="RHEA-COMP:17339"/>
        <dbReference type="Rhea" id="RHEA-COMP:17340"/>
        <dbReference type="ChEBI" id="CHEBI:33019"/>
        <dbReference type="ChEBI" id="CHEBI:61560"/>
        <dbReference type="ChEBI" id="CHEBI:173112"/>
        <dbReference type="EC" id="2.7.7.7"/>
    </reaction>
</comment>
<dbReference type="Gene3D" id="3.30.342.10">
    <property type="entry name" value="DNA Polymerase, chain B, domain 1"/>
    <property type="match status" value="1"/>
</dbReference>
<dbReference type="Gene3D" id="3.40.1820.10">
    <property type="entry name" value="DnaQ-like 3'-5' exonuclease"/>
    <property type="match status" value="1"/>
</dbReference>
<feature type="region of interest" description="Binding of DNA in B-conformation" evidence="13">
    <location>
        <begin position="704"/>
        <end position="707"/>
    </location>
</feature>
<feature type="binding site" evidence="13">
    <location>
        <position position="411"/>
    </location>
    <ligand>
        <name>Mg(2+)</name>
        <dbReference type="ChEBI" id="CHEBI:18420"/>
        <label>4</label>
        <note>catalytic; for polymerase activity</note>
    </ligand>
</feature>
<dbReference type="GO" id="GO:0006260">
    <property type="term" value="P:DNA replication"/>
    <property type="evidence" value="ECO:0007669"/>
    <property type="project" value="UniProtKB-KW"/>
</dbReference>
<feature type="binding site" evidence="13">
    <location>
        <position position="114"/>
    </location>
    <ligand>
        <name>Mg(2+)</name>
        <dbReference type="ChEBI" id="CHEBI:18420"/>
        <label>1</label>
        <note>catalytic; for 3'-5' exonuclease activity</note>
    </ligand>
</feature>
<evidence type="ECO:0000256" key="12">
    <source>
        <dbReference type="ARBA" id="ARBA00049244"/>
    </source>
</evidence>
<evidence type="ECO:0000256" key="6">
    <source>
        <dbReference type="ARBA" id="ARBA00022722"/>
    </source>
</evidence>
<feature type="binding site" evidence="13">
    <location>
        <position position="410"/>
    </location>
    <ligand>
        <name>Mg(2+)</name>
        <dbReference type="ChEBI" id="CHEBI:18420"/>
        <label>4</label>
        <note>catalytic; for polymerase activity</note>
    </ligand>
</feature>
<dbReference type="InterPro" id="IPR043502">
    <property type="entry name" value="DNA/RNA_pol_sf"/>
</dbReference>
<dbReference type="GO" id="GO:0000166">
    <property type="term" value="F:nucleotide binding"/>
    <property type="evidence" value="ECO:0007669"/>
    <property type="project" value="UniProtKB-UniRule"/>
</dbReference>
<dbReference type="PROSITE" id="PS00116">
    <property type="entry name" value="DNA_POLYMERASE_B"/>
    <property type="match status" value="1"/>
</dbReference>
<dbReference type="Pfam" id="PF00136">
    <property type="entry name" value="DNA_pol_B"/>
    <property type="match status" value="2"/>
</dbReference>
<dbReference type="PRINTS" id="PR00106">
    <property type="entry name" value="DNAPOLB"/>
</dbReference>
<dbReference type="InterPro" id="IPR006134">
    <property type="entry name" value="DNA-dir_DNA_pol_B_multi_dom"/>
</dbReference>
<dbReference type="PANTHER" id="PTHR10322:SF23">
    <property type="entry name" value="DNA POLYMERASE DELTA CATALYTIC SUBUNIT"/>
    <property type="match status" value="1"/>
</dbReference>
<accession>A0A0G2SSF9</accession>
<dbReference type="SUPFAM" id="SSF56672">
    <property type="entry name" value="DNA/RNA polymerases"/>
    <property type="match status" value="1"/>
</dbReference>
<dbReference type="GO" id="GO:0046872">
    <property type="term" value="F:metal ion binding"/>
    <property type="evidence" value="ECO:0007669"/>
    <property type="project" value="UniProtKB-KW"/>
</dbReference>
<feature type="site" description="Essential for viral replication" evidence="13">
    <location>
        <position position="713"/>
    </location>
</feature>
<feature type="domain" description="DNA-directed DNA polymerase family B multifunctional" evidence="15">
    <location>
        <begin position="551"/>
        <end position="630"/>
    </location>
</feature>
<keyword evidence="4 13" id="KW-0548">Nucleotidyltransferase</keyword>
<feature type="binding site" evidence="13">
    <location>
        <position position="622"/>
    </location>
    <ligand>
        <name>Mg(2+)</name>
        <dbReference type="ChEBI" id="CHEBI:18420"/>
        <label>3</label>
        <note>catalytic; for polymerase activity</note>
    </ligand>
</feature>
<evidence type="ECO:0000256" key="11">
    <source>
        <dbReference type="ARBA" id="ARBA00023125"/>
    </source>
</evidence>
<feature type="binding site" evidence="13">
    <location>
        <position position="326"/>
    </location>
    <ligand>
        <name>Mg(2+)</name>
        <dbReference type="ChEBI" id="CHEBI:18420"/>
        <label>1</label>
        <note>catalytic; for 3'-5' exonuclease activity</note>
    </ligand>
</feature>
<keyword evidence="7 13" id="KW-0378">Hydrolase</keyword>
<feature type="binding site" evidence="13">
    <location>
        <begin position="413"/>
        <end position="415"/>
    </location>
    <ligand>
        <name>substrate</name>
    </ligand>
</feature>
<proteinExistence type="inferred from homology"/>